<protein>
    <submittedName>
        <fullName evidence="1">Uncharacterized protein</fullName>
    </submittedName>
</protein>
<dbReference type="AlphaFoldDB" id="A0A508WYQ0"/>
<evidence type="ECO:0000313" key="1">
    <source>
        <dbReference type="EMBL" id="VTZ62638.1"/>
    </source>
</evidence>
<name>A0A508WYQ0_9HYPH</name>
<dbReference type="Proteomes" id="UP000507954">
    <property type="component" value="Unassembled WGS sequence"/>
</dbReference>
<dbReference type="EMBL" id="CABFNB010000109">
    <property type="protein sequence ID" value="VTZ62638.1"/>
    <property type="molecule type" value="Genomic_DNA"/>
</dbReference>
<reference evidence="1" key="1">
    <citation type="submission" date="2019-06" db="EMBL/GenBank/DDBJ databases">
        <authorList>
            <person name="Le Quere A."/>
            <person name="Colella S."/>
        </authorList>
    </citation>
    <scope>NUCLEOTIDE SEQUENCE</scope>
    <source>
        <strain evidence="1">EmedicaeMD41</strain>
    </source>
</reference>
<gene>
    <name evidence="1" type="ORF">EMEDMD4_420077</name>
</gene>
<organism evidence="1">
    <name type="scientific">Sinorhizobium medicae</name>
    <dbReference type="NCBI Taxonomy" id="110321"/>
    <lineage>
        <taxon>Bacteria</taxon>
        <taxon>Pseudomonadati</taxon>
        <taxon>Pseudomonadota</taxon>
        <taxon>Alphaproteobacteria</taxon>
        <taxon>Hyphomicrobiales</taxon>
        <taxon>Rhizobiaceae</taxon>
        <taxon>Sinorhizobium/Ensifer group</taxon>
        <taxon>Sinorhizobium</taxon>
    </lineage>
</organism>
<accession>A0A508WYQ0</accession>
<sequence>MCSLMIYLWVPGEPGALRLGMNLVAEAYVSRGRAIANVQVRAPAPLLFTPSAKDRISATVLDISCLPCYGAAL</sequence>
<proteinExistence type="predicted"/>